<reference evidence="21" key="1">
    <citation type="submission" date="2025-08" db="UniProtKB">
        <authorList>
            <consortium name="RefSeq"/>
        </authorList>
    </citation>
    <scope>IDENTIFICATION</scope>
</reference>
<evidence type="ECO:0000256" key="8">
    <source>
        <dbReference type="ARBA" id="ARBA00022598"/>
    </source>
</evidence>
<feature type="domain" description="Nicotinate phosphoribosyltransferase C-terminal" evidence="19">
    <location>
        <begin position="420"/>
        <end position="529"/>
    </location>
</feature>
<dbReference type="GO" id="GO:0005829">
    <property type="term" value="C:cytosol"/>
    <property type="evidence" value="ECO:0007669"/>
    <property type="project" value="TreeGrafter"/>
</dbReference>
<evidence type="ECO:0000259" key="18">
    <source>
        <dbReference type="Pfam" id="PF17767"/>
    </source>
</evidence>
<keyword evidence="11" id="KW-0479">Metal-binding</keyword>
<dbReference type="FunFam" id="3.20.20.70:FF:000173">
    <property type="entry name" value="Nicotinate phosphoribosyltransferase"/>
    <property type="match status" value="1"/>
</dbReference>
<protein>
    <recommendedName>
        <fullName evidence="6 16">Nicotinate phosphoribosyltransferase</fullName>
        <ecNumber evidence="5 16">6.3.4.21</ecNumber>
    </recommendedName>
</protein>
<evidence type="ECO:0000256" key="10">
    <source>
        <dbReference type="ARBA" id="ARBA00022679"/>
    </source>
</evidence>
<evidence type="ECO:0000259" key="19">
    <source>
        <dbReference type="Pfam" id="PF17956"/>
    </source>
</evidence>
<dbReference type="PIRSF" id="PIRSF000484">
    <property type="entry name" value="NAPRT"/>
    <property type="match status" value="1"/>
</dbReference>
<dbReference type="PANTHER" id="PTHR11098:SF1">
    <property type="entry name" value="NICOTINATE PHOSPHORIBOSYLTRANSFERASE"/>
    <property type="match status" value="1"/>
</dbReference>
<dbReference type="CDD" id="cd01570">
    <property type="entry name" value="NAPRTase_A"/>
    <property type="match status" value="1"/>
</dbReference>
<organism evidence="20 21">
    <name type="scientific">Ceratosolen solmsi marchali</name>
    <dbReference type="NCBI Taxonomy" id="326594"/>
    <lineage>
        <taxon>Eukaryota</taxon>
        <taxon>Metazoa</taxon>
        <taxon>Ecdysozoa</taxon>
        <taxon>Arthropoda</taxon>
        <taxon>Hexapoda</taxon>
        <taxon>Insecta</taxon>
        <taxon>Pterygota</taxon>
        <taxon>Neoptera</taxon>
        <taxon>Endopterygota</taxon>
        <taxon>Hymenoptera</taxon>
        <taxon>Apocrita</taxon>
        <taxon>Proctotrupomorpha</taxon>
        <taxon>Chalcidoidea</taxon>
        <taxon>Agaonidae</taxon>
        <taxon>Agaoninae</taxon>
        <taxon>Ceratosolen</taxon>
    </lineage>
</organism>
<gene>
    <name evidence="21" type="primary">LOC105367409</name>
</gene>
<comment type="PTM">
    <text evidence="16">Transiently phosphorylated on a His residue during the reaction cycle. Phosphorylation strongly increases the affinity for substrates and increases the rate of nicotinate D-ribonucleotide production. Dephosphorylation regenerates the low-affinity form of the enzyme, leading to product release.</text>
</comment>
<evidence type="ECO:0000256" key="5">
    <source>
        <dbReference type="ARBA" id="ARBA00013236"/>
    </source>
</evidence>
<evidence type="ECO:0000256" key="11">
    <source>
        <dbReference type="ARBA" id="ARBA00022723"/>
    </source>
</evidence>
<keyword evidence="9 16" id="KW-0662">Pyridine nucleotide biosynthesis</keyword>
<evidence type="ECO:0000256" key="14">
    <source>
        <dbReference type="ARBA" id="ARBA00023426"/>
    </source>
</evidence>
<dbReference type="InterPro" id="IPR013785">
    <property type="entry name" value="Aldolase_TIM"/>
</dbReference>
<dbReference type="InterPro" id="IPR036068">
    <property type="entry name" value="Nicotinate_pribotase-like_C"/>
</dbReference>
<dbReference type="InterPro" id="IPR041619">
    <property type="entry name" value="NAPRTase_C"/>
</dbReference>
<dbReference type="SUPFAM" id="SSF54675">
    <property type="entry name" value="Nicotinate/Quinolinate PRTase N-terminal domain-like"/>
    <property type="match status" value="1"/>
</dbReference>
<comment type="cofactor">
    <cofactor evidence="1">
        <name>Mn(2+)</name>
        <dbReference type="ChEBI" id="CHEBI:29035"/>
    </cofactor>
</comment>
<evidence type="ECO:0000256" key="16">
    <source>
        <dbReference type="RuleBase" id="RU365100"/>
    </source>
</evidence>
<keyword evidence="7" id="KW-0597">Phosphoprotein</keyword>
<dbReference type="GeneID" id="105367409"/>
<evidence type="ECO:0000256" key="12">
    <source>
        <dbReference type="ARBA" id="ARBA00022842"/>
    </source>
</evidence>
<evidence type="ECO:0000256" key="3">
    <source>
        <dbReference type="ARBA" id="ARBA00004952"/>
    </source>
</evidence>
<accession>A0AAJ6YU53</accession>
<dbReference type="CTD" id="93100"/>
<dbReference type="FunFam" id="3.20.140.10:FF:000006">
    <property type="entry name" value="Nicotinate phosphoribosyltransferase"/>
    <property type="match status" value="1"/>
</dbReference>
<dbReference type="GO" id="GO:0016757">
    <property type="term" value="F:glycosyltransferase activity"/>
    <property type="evidence" value="ECO:0007669"/>
    <property type="project" value="UniProtKB-KW"/>
</dbReference>
<dbReference type="InterPro" id="IPR041525">
    <property type="entry name" value="N/Namide_PRibTrfase"/>
</dbReference>
<comment type="similarity">
    <text evidence="4 16">Belongs to the NAPRTase family.</text>
</comment>
<dbReference type="GO" id="GO:0046872">
    <property type="term" value="F:metal ion binding"/>
    <property type="evidence" value="ECO:0007669"/>
    <property type="project" value="UniProtKB-KW"/>
</dbReference>
<dbReference type="Gene3D" id="3.20.20.70">
    <property type="entry name" value="Aldolase class I"/>
    <property type="match status" value="1"/>
</dbReference>
<dbReference type="AlphaFoldDB" id="A0AAJ6YU53"/>
<evidence type="ECO:0000256" key="13">
    <source>
        <dbReference type="ARBA" id="ARBA00023211"/>
    </source>
</evidence>
<dbReference type="InterPro" id="IPR040727">
    <property type="entry name" value="NAPRTase_N"/>
</dbReference>
<evidence type="ECO:0000259" key="17">
    <source>
        <dbReference type="Pfam" id="PF04095"/>
    </source>
</evidence>
<dbReference type="RefSeq" id="XP_011504409.1">
    <property type="nucleotide sequence ID" value="XM_011506107.1"/>
</dbReference>
<evidence type="ECO:0000256" key="1">
    <source>
        <dbReference type="ARBA" id="ARBA00001936"/>
    </source>
</evidence>
<evidence type="ECO:0000256" key="4">
    <source>
        <dbReference type="ARBA" id="ARBA00010897"/>
    </source>
</evidence>
<comment type="pathway">
    <text evidence="3 16">Cofactor biosynthesis; NAD(+) biosynthesis; nicotinate D-ribonucleotide from nicotinate: step 1/1.</text>
</comment>
<feature type="domain" description="Nicotinate phosphoribosyltransferase N-terminal" evidence="18">
    <location>
        <begin position="17"/>
        <end position="144"/>
    </location>
</feature>
<evidence type="ECO:0000256" key="15">
    <source>
        <dbReference type="ARBA" id="ARBA00048668"/>
    </source>
</evidence>
<proteinExistence type="inferred from homology"/>
<dbReference type="InterPro" id="IPR007229">
    <property type="entry name" value="Nic_PRibTrfase-Fam"/>
</dbReference>
<evidence type="ECO:0000256" key="7">
    <source>
        <dbReference type="ARBA" id="ARBA00022553"/>
    </source>
</evidence>
<keyword evidence="10 16" id="KW-0808">Transferase</keyword>
<comment type="function">
    <text evidence="14">Catalyzes the first step in the biosynthesis of NAD from nicotinic acid, the ATP-dependent synthesis of beta-nicotinate D-ribonucleotide from nicotinate and 5-phospho-D-ribose 1-phosphate. Helps prevent cellular oxidative stress via its role in NAD biosynthesis.</text>
</comment>
<sequence>MCDKIWCRSQNSVVQPLLTDLYQITMAYAYWKNGKMKDYAVFDLFFRKNPFHGEFTIFAGLEECLKFLDKFHYSNSDIEYLKSTMPASVEPEFFNFLQNTTAKDVTLYAIEEGSVVFPRVPLLRVEGPLIMVQLLETTLLNLINYASLMATNAARYRMVAGKAVSLLEFGLRRAQGPDGGLRASKYSYIGGFDGTSNVLAGKLFHIPVNGTHAHAYITSYTSFSDLQIKTLIHKHTGEQQDLLELSCQYRINIAADLGAMVSEASDGELAALVSYAIAFPDGFMALVDTYDVKRSGLLNFCAVALALNDLGYKAVGIRIDSGDLAYLSQVAREIFQRIAKRFELSWFAKLTIVASNDINEETIVSLNEQNHRIDCFGIGTHLVTCQKQPALGCVYKLVEINGQPRIKLSQEVGKVTMPGRKTAYRLYGMDGHALIDLLQRVDEEPPRVGEKVLCRHPFEESKRAYVIPTRVEFLHKMYWKDGQILQKLPTLVETRNRVQESLGTLRNDIKRNLNPTPYKVSVSDDLYNFIHDLWLQNAPIGELS</sequence>
<comment type="cofactor">
    <cofactor evidence="2">
        <name>Mg(2+)</name>
        <dbReference type="ChEBI" id="CHEBI:18420"/>
    </cofactor>
</comment>
<dbReference type="NCBIfam" id="TIGR01513">
    <property type="entry name" value="NAPRTase_put"/>
    <property type="match status" value="1"/>
</dbReference>
<dbReference type="Pfam" id="PF17767">
    <property type="entry name" value="NAPRTase_N"/>
    <property type="match status" value="1"/>
</dbReference>
<evidence type="ECO:0000313" key="20">
    <source>
        <dbReference type="Proteomes" id="UP000695007"/>
    </source>
</evidence>
<evidence type="ECO:0000256" key="6">
    <source>
        <dbReference type="ARBA" id="ARBA00021569"/>
    </source>
</evidence>
<keyword evidence="13" id="KW-0464">Manganese</keyword>
<dbReference type="Pfam" id="PF04095">
    <property type="entry name" value="NAPRTase"/>
    <property type="match status" value="1"/>
</dbReference>
<dbReference type="GO" id="GO:0004516">
    <property type="term" value="F:nicotinate phosphoribosyltransferase activity"/>
    <property type="evidence" value="ECO:0007669"/>
    <property type="project" value="UniProtKB-UniRule"/>
</dbReference>
<dbReference type="SUPFAM" id="SSF51690">
    <property type="entry name" value="Nicotinate/Quinolinate PRTase C-terminal domain-like"/>
    <property type="match status" value="1"/>
</dbReference>
<dbReference type="Proteomes" id="UP000695007">
    <property type="component" value="Unplaced"/>
</dbReference>
<dbReference type="FunFam" id="3.20.20.70:FF:000155">
    <property type="entry name" value="Nicotinate phosphoribosyltransferase"/>
    <property type="match status" value="1"/>
</dbReference>
<dbReference type="EC" id="6.3.4.21" evidence="5 16"/>
<keyword evidence="12" id="KW-0460">Magnesium</keyword>
<comment type="catalytic activity">
    <reaction evidence="15 16">
        <text>5-phospho-alpha-D-ribose 1-diphosphate + nicotinate + ATP + H2O = nicotinate beta-D-ribonucleotide + ADP + phosphate + diphosphate</text>
        <dbReference type="Rhea" id="RHEA:36163"/>
        <dbReference type="ChEBI" id="CHEBI:15377"/>
        <dbReference type="ChEBI" id="CHEBI:30616"/>
        <dbReference type="ChEBI" id="CHEBI:32544"/>
        <dbReference type="ChEBI" id="CHEBI:33019"/>
        <dbReference type="ChEBI" id="CHEBI:43474"/>
        <dbReference type="ChEBI" id="CHEBI:57502"/>
        <dbReference type="ChEBI" id="CHEBI:58017"/>
        <dbReference type="ChEBI" id="CHEBI:456216"/>
        <dbReference type="EC" id="6.3.4.21"/>
    </reaction>
</comment>
<dbReference type="Pfam" id="PF17956">
    <property type="entry name" value="NAPRTase_C"/>
    <property type="match status" value="1"/>
</dbReference>
<dbReference type="PANTHER" id="PTHR11098">
    <property type="entry name" value="NICOTINATE PHOSPHORIBOSYLTRANSFERASE"/>
    <property type="match status" value="1"/>
</dbReference>
<evidence type="ECO:0000256" key="9">
    <source>
        <dbReference type="ARBA" id="ARBA00022642"/>
    </source>
</evidence>
<keyword evidence="20" id="KW-1185">Reference proteome</keyword>
<keyword evidence="21" id="KW-0328">Glycosyltransferase</keyword>
<dbReference type="InterPro" id="IPR006405">
    <property type="entry name" value="Nic_PRibTrfase_pncB"/>
</dbReference>
<name>A0AAJ6YU53_9HYME</name>
<dbReference type="FunFam" id="3.20.140.10:FF:000002">
    <property type="entry name" value="Nicotinate phosphoribosyltransferase"/>
    <property type="match status" value="1"/>
</dbReference>
<dbReference type="Gene3D" id="3.20.140.10">
    <property type="entry name" value="nicotinate phosphoribosyltransferase"/>
    <property type="match status" value="2"/>
</dbReference>
<feature type="domain" description="Nicotinate/nicotinamide phosphoribosyltransferase" evidence="17">
    <location>
        <begin position="315"/>
        <end position="416"/>
    </location>
</feature>
<keyword evidence="8 16" id="KW-0436">Ligase</keyword>
<evidence type="ECO:0000256" key="2">
    <source>
        <dbReference type="ARBA" id="ARBA00001946"/>
    </source>
</evidence>
<evidence type="ECO:0000313" key="21">
    <source>
        <dbReference type="RefSeq" id="XP_011504409.1"/>
    </source>
</evidence>
<dbReference type="GO" id="GO:0034355">
    <property type="term" value="P:NAD+ biosynthetic process via the salvage pathway"/>
    <property type="evidence" value="ECO:0007669"/>
    <property type="project" value="TreeGrafter"/>
</dbReference>